<keyword evidence="1" id="KW-0805">Transcription regulation</keyword>
<dbReference type="CDD" id="cd06267">
    <property type="entry name" value="PBP1_LacI_sugar_binding-like"/>
    <property type="match status" value="1"/>
</dbReference>
<keyword evidence="3" id="KW-0804">Transcription</keyword>
<protein>
    <submittedName>
        <fullName evidence="5">DNA-binding LacI/PurR family transcriptional regulator</fullName>
    </submittedName>
</protein>
<sequence length="368" mass="41164">MRVNWASHVPRFEQVKQIIRQFISENGLKPGDPLPSEREWARRLKVSQMTINRALKELEREGVVTRLVGRGTFVLNTTSRPATSIRHLLTLVFPLAGITEVAEQNIYYGPILQGAQYAFAELGCSVQFWKMGFEQLSQLPPEGLSQRAFLFFAPMEEALPTFRSWWEAGVPFVVIGASWRDVEIPCVDTDNFNAALKVVDFLYGLGHRRIAFVIGSRRLPNARDRWEGFIAGVKRYNLHVPEDWLIESSASASLTKDAAQQIRSILKSRRRPTAIFAGGYYLAAETLQIVKELGLKVPADISLVGFDDPPSAGYLDPPLTTVRQPLAELGRRGVFKLMGILEGRQEPLVEYLATELIVRASTATPAGN</sequence>
<dbReference type="SUPFAM" id="SSF46785">
    <property type="entry name" value="Winged helix' DNA-binding domain"/>
    <property type="match status" value="1"/>
</dbReference>
<gene>
    <name evidence="5" type="ORF">M2350_003381</name>
</gene>
<feature type="domain" description="HTH gntR-type" evidence="4">
    <location>
        <begin position="9"/>
        <end position="77"/>
    </location>
</feature>
<keyword evidence="2 5" id="KW-0238">DNA-binding</keyword>
<proteinExistence type="predicted"/>
<dbReference type="Gene3D" id="3.40.50.2300">
    <property type="match status" value="2"/>
</dbReference>
<name>A0ABT2ESV6_9BACT</name>
<dbReference type="Proteomes" id="UP001204798">
    <property type="component" value="Unassembled WGS sequence"/>
</dbReference>
<evidence type="ECO:0000313" key="5">
    <source>
        <dbReference type="EMBL" id="MCS3920940.1"/>
    </source>
</evidence>
<dbReference type="GO" id="GO:0003677">
    <property type="term" value="F:DNA binding"/>
    <property type="evidence" value="ECO:0007669"/>
    <property type="project" value="UniProtKB-KW"/>
</dbReference>
<dbReference type="Pfam" id="PF00392">
    <property type="entry name" value="GntR"/>
    <property type="match status" value="1"/>
</dbReference>
<dbReference type="InterPro" id="IPR046335">
    <property type="entry name" value="LacI/GalR-like_sensor"/>
</dbReference>
<dbReference type="PRINTS" id="PR00035">
    <property type="entry name" value="HTHGNTR"/>
</dbReference>
<dbReference type="SUPFAM" id="SSF53822">
    <property type="entry name" value="Periplasmic binding protein-like I"/>
    <property type="match status" value="1"/>
</dbReference>
<evidence type="ECO:0000256" key="3">
    <source>
        <dbReference type="ARBA" id="ARBA00023163"/>
    </source>
</evidence>
<keyword evidence="6" id="KW-1185">Reference proteome</keyword>
<dbReference type="Pfam" id="PF13377">
    <property type="entry name" value="Peripla_BP_3"/>
    <property type="match status" value="1"/>
</dbReference>
<dbReference type="SMART" id="SM00345">
    <property type="entry name" value="HTH_GNTR"/>
    <property type="match status" value="1"/>
</dbReference>
<organism evidence="5 6">
    <name type="scientific">Candidatus Fervidibacter sacchari</name>
    <dbReference type="NCBI Taxonomy" id="1448929"/>
    <lineage>
        <taxon>Bacteria</taxon>
        <taxon>Candidatus Fervidibacterota</taxon>
        <taxon>Candidatus Fervidibacter</taxon>
    </lineage>
</organism>
<dbReference type="InterPro" id="IPR028082">
    <property type="entry name" value="Peripla_BP_I"/>
</dbReference>
<comment type="caution">
    <text evidence="5">The sequence shown here is derived from an EMBL/GenBank/DDBJ whole genome shotgun (WGS) entry which is preliminary data.</text>
</comment>
<dbReference type="EMBL" id="JANUCP010000008">
    <property type="protein sequence ID" value="MCS3920940.1"/>
    <property type="molecule type" value="Genomic_DNA"/>
</dbReference>
<reference evidence="5 6" key="1">
    <citation type="submission" date="2022-08" db="EMBL/GenBank/DDBJ databases">
        <title>Bacterial and archaeal communities from various locations to study Microbial Dark Matter (Phase II).</title>
        <authorList>
            <person name="Stepanauskas R."/>
        </authorList>
    </citation>
    <scope>NUCLEOTIDE SEQUENCE [LARGE SCALE GENOMIC DNA]</scope>
    <source>
        <strain evidence="5 6">PD1</strain>
    </source>
</reference>
<evidence type="ECO:0000313" key="6">
    <source>
        <dbReference type="Proteomes" id="UP001204798"/>
    </source>
</evidence>
<evidence type="ECO:0000256" key="1">
    <source>
        <dbReference type="ARBA" id="ARBA00023015"/>
    </source>
</evidence>
<dbReference type="Gene3D" id="1.10.10.10">
    <property type="entry name" value="Winged helix-like DNA-binding domain superfamily/Winged helix DNA-binding domain"/>
    <property type="match status" value="1"/>
</dbReference>
<dbReference type="RefSeq" id="WP_259101407.1">
    <property type="nucleotide sequence ID" value="NZ_CP130454.1"/>
</dbReference>
<dbReference type="InterPro" id="IPR000524">
    <property type="entry name" value="Tscrpt_reg_HTH_GntR"/>
</dbReference>
<dbReference type="InterPro" id="IPR036388">
    <property type="entry name" value="WH-like_DNA-bd_sf"/>
</dbReference>
<dbReference type="PROSITE" id="PS50949">
    <property type="entry name" value="HTH_GNTR"/>
    <property type="match status" value="1"/>
</dbReference>
<dbReference type="PANTHER" id="PTHR30146">
    <property type="entry name" value="LACI-RELATED TRANSCRIPTIONAL REPRESSOR"/>
    <property type="match status" value="1"/>
</dbReference>
<dbReference type="PANTHER" id="PTHR30146:SF109">
    <property type="entry name" value="HTH-TYPE TRANSCRIPTIONAL REGULATOR GALS"/>
    <property type="match status" value="1"/>
</dbReference>
<dbReference type="CDD" id="cd07377">
    <property type="entry name" value="WHTH_GntR"/>
    <property type="match status" value="1"/>
</dbReference>
<evidence type="ECO:0000259" key="4">
    <source>
        <dbReference type="PROSITE" id="PS50949"/>
    </source>
</evidence>
<dbReference type="InterPro" id="IPR036390">
    <property type="entry name" value="WH_DNA-bd_sf"/>
</dbReference>
<accession>A0ABT2ESV6</accession>
<evidence type="ECO:0000256" key="2">
    <source>
        <dbReference type="ARBA" id="ARBA00023125"/>
    </source>
</evidence>